<proteinExistence type="inferred from homology"/>
<comment type="similarity">
    <text evidence="1">Belongs to the SWI5/SAE3 family.</text>
</comment>
<evidence type="ECO:0000256" key="2">
    <source>
        <dbReference type="ARBA" id="ARBA00022763"/>
    </source>
</evidence>
<dbReference type="Proteomes" id="UP001586593">
    <property type="component" value="Unassembled WGS sequence"/>
</dbReference>
<evidence type="ECO:0000313" key="5">
    <source>
        <dbReference type="EMBL" id="KAL1846024.1"/>
    </source>
</evidence>
<keyword evidence="6" id="KW-1185">Reference proteome</keyword>
<accession>A0ABR3VVG9</accession>
<comment type="caution">
    <text evidence="5">The sequence shown here is derived from an EMBL/GenBank/DDBJ whole genome shotgun (WGS) entry which is preliminary data.</text>
</comment>
<reference evidence="5 6" key="1">
    <citation type="journal article" date="2024" name="Commun. Biol.">
        <title>Comparative genomic analysis of thermophilic fungi reveals convergent evolutionary adaptations and gene losses.</title>
        <authorList>
            <person name="Steindorff A.S."/>
            <person name="Aguilar-Pontes M.V."/>
            <person name="Robinson A.J."/>
            <person name="Andreopoulos B."/>
            <person name="LaButti K."/>
            <person name="Kuo A."/>
            <person name="Mondo S."/>
            <person name="Riley R."/>
            <person name="Otillar R."/>
            <person name="Haridas S."/>
            <person name="Lipzen A."/>
            <person name="Grimwood J."/>
            <person name="Schmutz J."/>
            <person name="Clum A."/>
            <person name="Reid I.D."/>
            <person name="Moisan M.C."/>
            <person name="Butler G."/>
            <person name="Nguyen T.T.M."/>
            <person name="Dewar K."/>
            <person name="Conant G."/>
            <person name="Drula E."/>
            <person name="Henrissat B."/>
            <person name="Hansel C."/>
            <person name="Singer S."/>
            <person name="Hutchinson M.I."/>
            <person name="de Vries R.P."/>
            <person name="Natvig D.O."/>
            <person name="Powell A.J."/>
            <person name="Tsang A."/>
            <person name="Grigoriev I.V."/>
        </authorList>
    </citation>
    <scope>NUCLEOTIDE SEQUENCE [LARGE SCALE GENOMIC DNA]</scope>
    <source>
        <strain evidence="5 6">ATCC 24622</strain>
    </source>
</reference>
<feature type="region of interest" description="Disordered" evidence="4">
    <location>
        <begin position="64"/>
        <end position="90"/>
    </location>
</feature>
<feature type="compositionally biased region" description="Polar residues" evidence="4">
    <location>
        <begin position="77"/>
        <end position="86"/>
    </location>
</feature>
<evidence type="ECO:0000256" key="4">
    <source>
        <dbReference type="SAM" id="MobiDB-lite"/>
    </source>
</evidence>
<keyword evidence="2" id="KW-0227">DNA damage</keyword>
<dbReference type="EMBL" id="JAZHXJ010001061">
    <property type="protein sequence ID" value="KAL1846024.1"/>
    <property type="molecule type" value="Genomic_DNA"/>
</dbReference>
<sequence length="220" mass="24844">MPPTHREWPSLEVVERKLQSLVQRHTALAEFCKRWAAEKAAAHTQLQVLLPVVERDAERRSARVQALERSTVDEGRSASSEGTTKPRSWGRLSYQWRSENAVKEGTGRDPAAENEVQVRIDTADDAAIWEDFLRNLDLLYAQMSTLEDRIGTIREALSELGNIPLRAPSRTTVQNHVRLLQEYNDVKDATQQLMGLVAQNLAVPVASLYESRRYGVGPED</sequence>
<gene>
    <name evidence="5" type="ORF">VTK73DRAFT_380</name>
</gene>
<dbReference type="Gene3D" id="1.20.5.170">
    <property type="match status" value="1"/>
</dbReference>
<keyword evidence="3" id="KW-0234">DNA repair</keyword>
<name>A0ABR3VVG9_9PEZI</name>
<dbReference type="PANTHER" id="PTHR28529">
    <property type="entry name" value="DNA REPAIR PROTEIN SWI5 HOMOLOG"/>
    <property type="match status" value="1"/>
</dbReference>
<dbReference type="PANTHER" id="PTHR28529:SF2">
    <property type="entry name" value="DNA REPAIR PROTEIN SWI5 HOMOLOG"/>
    <property type="match status" value="1"/>
</dbReference>
<organism evidence="5 6">
    <name type="scientific">Phialemonium thermophilum</name>
    <dbReference type="NCBI Taxonomy" id="223376"/>
    <lineage>
        <taxon>Eukaryota</taxon>
        <taxon>Fungi</taxon>
        <taxon>Dikarya</taxon>
        <taxon>Ascomycota</taxon>
        <taxon>Pezizomycotina</taxon>
        <taxon>Sordariomycetes</taxon>
        <taxon>Sordariomycetidae</taxon>
        <taxon>Cephalothecales</taxon>
        <taxon>Cephalothecaceae</taxon>
        <taxon>Phialemonium</taxon>
    </lineage>
</organism>
<dbReference type="InterPro" id="IPR010760">
    <property type="entry name" value="DNA-repair_Swi5"/>
</dbReference>
<dbReference type="Pfam" id="PF07061">
    <property type="entry name" value="Swi5"/>
    <property type="match status" value="1"/>
</dbReference>
<evidence type="ECO:0000256" key="3">
    <source>
        <dbReference type="ARBA" id="ARBA00023204"/>
    </source>
</evidence>
<evidence type="ECO:0000256" key="1">
    <source>
        <dbReference type="ARBA" id="ARBA00008060"/>
    </source>
</evidence>
<protein>
    <submittedName>
        <fullName evidence="5">Uncharacterized protein</fullName>
    </submittedName>
</protein>
<evidence type="ECO:0000313" key="6">
    <source>
        <dbReference type="Proteomes" id="UP001586593"/>
    </source>
</evidence>